<dbReference type="InterPro" id="IPR012675">
    <property type="entry name" value="Beta-grasp_dom_sf"/>
</dbReference>
<dbReference type="AlphaFoldDB" id="A0A8E0ND94"/>
<keyword evidence="9" id="KW-1185">Reference proteome</keyword>
<dbReference type="PRINTS" id="PR00355">
    <property type="entry name" value="ADRENODOXIN"/>
</dbReference>
<dbReference type="OrthoDB" id="9799640at2"/>
<protein>
    <submittedName>
        <fullName evidence="8">Ferredoxin, 2fe-2S</fullName>
    </submittedName>
</protein>
<keyword evidence="4" id="KW-0408">Iron</keyword>
<evidence type="ECO:0000256" key="2">
    <source>
        <dbReference type="ARBA" id="ARBA00022714"/>
    </source>
</evidence>
<dbReference type="GO" id="GO:0009055">
    <property type="term" value="F:electron transfer activity"/>
    <property type="evidence" value="ECO:0007669"/>
    <property type="project" value="TreeGrafter"/>
</dbReference>
<sequence length="106" mass="11489">MAKITYIEHDGTEHVVDVKNGLSVMEGAIRNNVPGIDADCGGACACATCHVYVDAEWQAETGRPSAMEESMLDFAEAVEPNSRLSCQIRVSDDLDGLIVRLPENQH</sequence>
<dbReference type="Proteomes" id="UP000016569">
    <property type="component" value="Unassembled WGS sequence"/>
</dbReference>
<dbReference type="PANTHER" id="PTHR23426:SF65">
    <property type="entry name" value="FERREDOXIN-2, MITOCHONDRIAL"/>
    <property type="match status" value="1"/>
</dbReference>
<evidence type="ECO:0000256" key="5">
    <source>
        <dbReference type="ARBA" id="ARBA00023014"/>
    </source>
</evidence>
<dbReference type="InterPro" id="IPR036010">
    <property type="entry name" value="2Fe-2S_ferredoxin-like_sf"/>
</dbReference>
<evidence type="ECO:0000256" key="6">
    <source>
        <dbReference type="ARBA" id="ARBA00034078"/>
    </source>
</evidence>
<comment type="caution">
    <text evidence="8">The sequence shown here is derived from an EMBL/GenBank/DDBJ whole genome shotgun (WGS) entry which is preliminary data.</text>
</comment>
<dbReference type="CDD" id="cd00207">
    <property type="entry name" value="fer2"/>
    <property type="match status" value="1"/>
</dbReference>
<accession>A0A8E0ND94</accession>
<evidence type="ECO:0000256" key="1">
    <source>
        <dbReference type="ARBA" id="ARBA00010914"/>
    </source>
</evidence>
<keyword evidence="3" id="KW-0479">Metal-binding</keyword>
<dbReference type="Pfam" id="PF00111">
    <property type="entry name" value="Fer2"/>
    <property type="match status" value="1"/>
</dbReference>
<dbReference type="GO" id="GO:0140647">
    <property type="term" value="P:P450-containing electron transport chain"/>
    <property type="evidence" value="ECO:0007669"/>
    <property type="project" value="InterPro"/>
</dbReference>
<evidence type="ECO:0000313" key="8">
    <source>
        <dbReference type="EMBL" id="GAD60254.1"/>
    </source>
</evidence>
<evidence type="ECO:0000259" key="7">
    <source>
        <dbReference type="PROSITE" id="PS51085"/>
    </source>
</evidence>
<dbReference type="InterPro" id="IPR018298">
    <property type="entry name" value="Adrenodoxin_Fe-S_BS"/>
</dbReference>
<gene>
    <name evidence="8" type="ORF">MBEBAB_2504</name>
</gene>
<evidence type="ECO:0000256" key="4">
    <source>
        <dbReference type="ARBA" id="ARBA00023004"/>
    </source>
</evidence>
<dbReference type="EMBL" id="BATC01000061">
    <property type="protein sequence ID" value="GAD60254.1"/>
    <property type="molecule type" value="Genomic_DNA"/>
</dbReference>
<dbReference type="PANTHER" id="PTHR23426">
    <property type="entry name" value="FERREDOXIN/ADRENODOXIN"/>
    <property type="match status" value="1"/>
</dbReference>
<dbReference type="GO" id="GO:0051537">
    <property type="term" value="F:2 iron, 2 sulfur cluster binding"/>
    <property type="evidence" value="ECO:0007669"/>
    <property type="project" value="UniProtKB-KW"/>
</dbReference>
<keyword evidence="5" id="KW-0411">Iron-sulfur</keyword>
<dbReference type="GO" id="GO:0046872">
    <property type="term" value="F:metal ion binding"/>
    <property type="evidence" value="ECO:0007669"/>
    <property type="project" value="UniProtKB-KW"/>
</dbReference>
<dbReference type="InterPro" id="IPR001041">
    <property type="entry name" value="2Fe-2S_ferredoxin-type"/>
</dbReference>
<organism evidence="8 9">
    <name type="scientific">Brevundimonas abyssalis TAR-001</name>
    <dbReference type="NCBI Taxonomy" id="1391729"/>
    <lineage>
        <taxon>Bacteria</taxon>
        <taxon>Pseudomonadati</taxon>
        <taxon>Pseudomonadota</taxon>
        <taxon>Alphaproteobacteria</taxon>
        <taxon>Caulobacterales</taxon>
        <taxon>Caulobacteraceae</taxon>
        <taxon>Brevundimonas</taxon>
    </lineage>
</organism>
<dbReference type="PROSITE" id="PS51085">
    <property type="entry name" value="2FE2S_FER_2"/>
    <property type="match status" value="1"/>
</dbReference>
<dbReference type="PROSITE" id="PS00814">
    <property type="entry name" value="ADX"/>
    <property type="match status" value="1"/>
</dbReference>
<reference evidence="9" key="1">
    <citation type="journal article" date="2013" name="Genome Announc.">
        <title>Draft Genome Sequence of the Dimorphic Prosthecate Bacterium Brevundimonas abyssalis TAR-001T.</title>
        <authorList>
            <person name="Tsubouchi T."/>
            <person name="Nishi S."/>
            <person name="Usui K."/>
            <person name="Shimane Y."/>
            <person name="Takaki Y."/>
            <person name="Maruyama T."/>
            <person name="Hatada Y."/>
        </authorList>
    </citation>
    <scope>NUCLEOTIDE SEQUENCE [LARGE SCALE GENOMIC DNA]</scope>
    <source>
        <strain evidence="9">TAR-001</strain>
    </source>
</reference>
<dbReference type="SUPFAM" id="SSF54292">
    <property type="entry name" value="2Fe-2S ferredoxin-like"/>
    <property type="match status" value="1"/>
</dbReference>
<name>A0A8E0ND94_9CAUL</name>
<dbReference type="Gene3D" id="3.10.20.30">
    <property type="match status" value="1"/>
</dbReference>
<dbReference type="InterPro" id="IPR001055">
    <property type="entry name" value="Adrenodoxin-like"/>
</dbReference>
<evidence type="ECO:0000256" key="3">
    <source>
        <dbReference type="ARBA" id="ARBA00022723"/>
    </source>
</evidence>
<proteinExistence type="inferred from homology"/>
<comment type="cofactor">
    <cofactor evidence="6">
        <name>[2Fe-2S] cluster</name>
        <dbReference type="ChEBI" id="CHEBI:190135"/>
    </cofactor>
</comment>
<feature type="domain" description="2Fe-2S ferredoxin-type" evidence="7">
    <location>
        <begin position="2"/>
        <end position="105"/>
    </location>
</feature>
<keyword evidence="2" id="KW-0001">2Fe-2S</keyword>
<comment type="similarity">
    <text evidence="1">Belongs to the adrenodoxin/putidaredoxin family.</text>
</comment>
<evidence type="ECO:0000313" key="9">
    <source>
        <dbReference type="Proteomes" id="UP000016569"/>
    </source>
</evidence>
<dbReference type="RefSeq" id="WP_021698348.1">
    <property type="nucleotide sequence ID" value="NZ_BATC01000061.1"/>
</dbReference>